<gene>
    <name evidence="2" type="ORF">H9871_03660</name>
</gene>
<accession>A0A9D1USG9</accession>
<protein>
    <submittedName>
        <fullName evidence="2">Uncharacterized protein</fullName>
    </submittedName>
</protein>
<feature type="region of interest" description="Disordered" evidence="1">
    <location>
        <begin position="1"/>
        <end position="110"/>
    </location>
</feature>
<name>A0A9D1USG9_9MICC</name>
<comment type="caution">
    <text evidence="2">The sequence shown here is derived from an EMBL/GenBank/DDBJ whole genome shotgun (WGS) entry which is preliminary data.</text>
</comment>
<reference evidence="2" key="1">
    <citation type="journal article" date="2021" name="PeerJ">
        <title>Extensive microbial diversity within the chicken gut microbiome revealed by metagenomics and culture.</title>
        <authorList>
            <person name="Gilroy R."/>
            <person name="Ravi A."/>
            <person name="Getino M."/>
            <person name="Pursley I."/>
            <person name="Horton D.L."/>
            <person name="Alikhan N.F."/>
            <person name="Baker D."/>
            <person name="Gharbi K."/>
            <person name="Hall N."/>
            <person name="Watson M."/>
            <person name="Adriaenssens E.M."/>
            <person name="Foster-Nyarko E."/>
            <person name="Jarju S."/>
            <person name="Secka A."/>
            <person name="Antonio M."/>
            <person name="Oren A."/>
            <person name="Chaudhuri R.R."/>
            <person name="La Ragione R."/>
            <person name="Hildebrand F."/>
            <person name="Pallen M.J."/>
        </authorList>
    </citation>
    <scope>NUCLEOTIDE SEQUENCE</scope>
    <source>
        <strain evidence="2">ChiHejej3B27-3195</strain>
    </source>
</reference>
<evidence type="ECO:0000256" key="1">
    <source>
        <dbReference type="SAM" id="MobiDB-lite"/>
    </source>
</evidence>
<dbReference type="EMBL" id="DXGD01000133">
    <property type="protein sequence ID" value="HIW99220.1"/>
    <property type="molecule type" value="Genomic_DNA"/>
</dbReference>
<reference evidence="2" key="2">
    <citation type="submission" date="2021-04" db="EMBL/GenBank/DDBJ databases">
        <authorList>
            <person name="Gilroy R."/>
        </authorList>
    </citation>
    <scope>NUCLEOTIDE SEQUENCE</scope>
    <source>
        <strain evidence="2">ChiHejej3B27-3195</strain>
    </source>
</reference>
<dbReference type="AlphaFoldDB" id="A0A9D1USG9"/>
<feature type="compositionally biased region" description="Low complexity" evidence="1">
    <location>
        <begin position="77"/>
        <end position="110"/>
    </location>
</feature>
<sequence>VALEEGSLVVNSSQGGGSKDTWILDDESVTEPEPGHTRRRAVPRVWPSTFNAVAESVERVDEQQQQSRQRDLPPGAPSASTSSSAPPSPSVLSSPPAAEEPATAGEEPSC</sequence>
<dbReference type="Proteomes" id="UP000824151">
    <property type="component" value="Unassembled WGS sequence"/>
</dbReference>
<organism evidence="2 3">
    <name type="scientific">Candidatus Nesterenkonia stercoripullorum</name>
    <dbReference type="NCBI Taxonomy" id="2838701"/>
    <lineage>
        <taxon>Bacteria</taxon>
        <taxon>Bacillati</taxon>
        <taxon>Actinomycetota</taxon>
        <taxon>Actinomycetes</taxon>
        <taxon>Micrococcales</taxon>
        <taxon>Micrococcaceae</taxon>
        <taxon>Nesterenkonia</taxon>
    </lineage>
</organism>
<proteinExistence type="predicted"/>
<evidence type="ECO:0000313" key="2">
    <source>
        <dbReference type="EMBL" id="HIW99220.1"/>
    </source>
</evidence>
<feature type="non-terminal residue" evidence="2">
    <location>
        <position position="1"/>
    </location>
</feature>
<evidence type="ECO:0000313" key="3">
    <source>
        <dbReference type="Proteomes" id="UP000824151"/>
    </source>
</evidence>